<proteinExistence type="inferred from homology"/>
<feature type="domain" description="Proteasome activator Blm10 middle HEAT repeats region" evidence="6">
    <location>
        <begin position="340"/>
        <end position="549"/>
    </location>
</feature>
<evidence type="ECO:0000259" key="5">
    <source>
        <dbReference type="Pfam" id="PF11919"/>
    </source>
</evidence>
<dbReference type="InParanoid" id="D8TAL0"/>
<dbReference type="Pfam" id="PF16507">
    <property type="entry name" value="HEAT_PSME4_mid"/>
    <property type="match status" value="2"/>
</dbReference>
<evidence type="ECO:0000256" key="1">
    <source>
        <dbReference type="ARBA" id="ARBA00005739"/>
    </source>
</evidence>
<reference evidence="7 8" key="1">
    <citation type="journal article" date="2011" name="Science">
        <title>The Selaginella genome identifies genetic changes associated with the evolution of vascular plants.</title>
        <authorList>
            <person name="Banks J.A."/>
            <person name="Nishiyama T."/>
            <person name="Hasebe M."/>
            <person name="Bowman J.L."/>
            <person name="Gribskov M."/>
            <person name="dePamphilis C."/>
            <person name="Albert V.A."/>
            <person name="Aono N."/>
            <person name="Aoyama T."/>
            <person name="Ambrose B.A."/>
            <person name="Ashton N.W."/>
            <person name="Axtell M.J."/>
            <person name="Barker E."/>
            <person name="Barker M.S."/>
            <person name="Bennetzen J.L."/>
            <person name="Bonawitz N.D."/>
            <person name="Chapple C."/>
            <person name="Cheng C."/>
            <person name="Correa L.G."/>
            <person name="Dacre M."/>
            <person name="DeBarry J."/>
            <person name="Dreyer I."/>
            <person name="Elias M."/>
            <person name="Engstrom E.M."/>
            <person name="Estelle M."/>
            <person name="Feng L."/>
            <person name="Finet C."/>
            <person name="Floyd S.K."/>
            <person name="Frommer W.B."/>
            <person name="Fujita T."/>
            <person name="Gramzow L."/>
            <person name="Gutensohn M."/>
            <person name="Harholt J."/>
            <person name="Hattori M."/>
            <person name="Heyl A."/>
            <person name="Hirai T."/>
            <person name="Hiwatashi Y."/>
            <person name="Ishikawa M."/>
            <person name="Iwata M."/>
            <person name="Karol K.G."/>
            <person name="Koehler B."/>
            <person name="Kolukisaoglu U."/>
            <person name="Kubo M."/>
            <person name="Kurata T."/>
            <person name="Lalonde S."/>
            <person name="Li K."/>
            <person name="Li Y."/>
            <person name="Litt A."/>
            <person name="Lyons E."/>
            <person name="Manning G."/>
            <person name="Maruyama T."/>
            <person name="Michael T.P."/>
            <person name="Mikami K."/>
            <person name="Miyazaki S."/>
            <person name="Morinaga S."/>
            <person name="Murata T."/>
            <person name="Mueller-Roeber B."/>
            <person name="Nelson D.R."/>
            <person name="Obara M."/>
            <person name="Oguri Y."/>
            <person name="Olmstead R.G."/>
            <person name="Onodera N."/>
            <person name="Petersen B.L."/>
            <person name="Pils B."/>
            <person name="Prigge M."/>
            <person name="Rensing S.A."/>
            <person name="Riano-Pachon D.M."/>
            <person name="Roberts A.W."/>
            <person name="Sato Y."/>
            <person name="Scheller H.V."/>
            <person name="Schulz B."/>
            <person name="Schulz C."/>
            <person name="Shakirov E.V."/>
            <person name="Shibagaki N."/>
            <person name="Shinohara N."/>
            <person name="Shippen D.E."/>
            <person name="Soerensen I."/>
            <person name="Sotooka R."/>
            <person name="Sugimoto N."/>
            <person name="Sugita M."/>
            <person name="Sumikawa N."/>
            <person name="Tanurdzic M."/>
            <person name="Theissen G."/>
            <person name="Ulvskov P."/>
            <person name="Wakazuki S."/>
            <person name="Weng J.K."/>
            <person name="Willats W.W."/>
            <person name="Wipf D."/>
            <person name="Wolf P.G."/>
            <person name="Yang L."/>
            <person name="Zimmer A.D."/>
            <person name="Zhu Q."/>
            <person name="Mitros T."/>
            <person name="Hellsten U."/>
            <person name="Loque D."/>
            <person name="Otillar R."/>
            <person name="Salamov A."/>
            <person name="Schmutz J."/>
            <person name="Shapiro H."/>
            <person name="Lindquist E."/>
            <person name="Lucas S."/>
            <person name="Rokhsar D."/>
            <person name="Grigoriev I.V."/>
        </authorList>
    </citation>
    <scope>NUCLEOTIDE SEQUENCE [LARGE SCALE GENOMIC DNA]</scope>
</reference>
<gene>
    <name evidence="7" type="ORF">SELMODRAFT_236562</name>
</gene>
<sequence length="1688" mass="188339">MHLYNAWLPPPVVEAIHGEEEVMGEIADKLQRAWKPNDPKSKFATLKWISLINNLVRAKIRPAKPALDAVARLGFDVFFHSSDNLFVQVRWASCLSKLLSKYHKDITLELDWRKFYEMMLLIHFKRFVRSILFHPESEVLFFIIPSVHCCRRFFFEGIALRQIHLESLVLLISNSRRFFRPGSASEIWAEFRPYLDTGIHNSSLEAVGFLSLFLPTKPVEPDTNVFTCDWFGECLRLWDGITDCPYWDRQWACLLGRFIKHRAYASPIDWAPFLPSLFGHFLNMFEVPVAKSDATPPIEREVPYDLRLAFNGNWKPAPKNVAKAIVYLIQPEGSAQDLFEQLVDLLEQYYHPSNGGSWTSSLEQFLRHLSYFFIKRLSYEQQHNCQKNFLGPDEREAFVKTIVRLIERGQYSKSGRLAVTSSNVASGLAFVAPSVILPFIVSRFEAAMITVTATHQLESALTTLALASRAVLLSENIDTDLQMEADTSNRLDFSFNLSFVDCKTTLVEAMFTTLLGIDANDPPKTLATVQFYASVVANVGSIGEITDGGSSVLSMDWSQWLDEFLSRLFVLLRHVESGTHTGDINLGEGSHKSSSTFLMQEHSLYSTLIELLFGRLTRPLFQQAMKKVAKFAYSNILPGAVTEMGLLCSALVYANPVETVSQVLLPIMKNVLNTLTDVEATGSASSSSTQADTKVNLSPATETSVSAQLTLLCFGMMNAGPALLQCQDVLKRIIASCFKLTSAKVNEAGERFLSSVVESLLLYYPLQQYRSCSGYPGHDGIESWISTKEPSLSLNFTDFMLTVPNKEKLRILLLQINGSLKGARSALPDFTNESSKGSLRIAGKTGASVGNSKLREEAADTLIKACEYLLKAKADDTALLILLVQSLDLVGNYGSPEYNEWSHGKHTWKLDSKNLVEPRVNFITGIHSAGKRRPYWMMTEMVYLHNTWRASQAGYRHFERNEVCPYVVKVATELLKLSLHSYDEVRDFAGASLKKMLKRYPPLVKSCMPTLASSLQDADAMEHSALGSCSILASRPICYKLMAHVGMLCLVLPLDDTDHAAEILETRKFLAGEFINALGSDLPSLRPLSVIALLLLLRSGHYKIDRNATNFSLEDALTPVFQQPSFASRMVKNLSLDHHYSEGQGRSRGARVQAADLSVIGMMPAFVRQWPTTRNWVVISKGEAFSPKLAKLFKRLVQECGSGALEALRGPLEDAVNASEEKTMQCMAAEILAGLLHSDVRAVVEAWGIWLSDLLHKALMQANPESLAEWAACVRFSSTGKGRKGLRAPLLRQAMFEGLMTRQLPSTASSNLVSKRLQYLLSVVMELRPEAATEQEINVQLNLLVEVMEYMANPSSQVRQNVGKIMCVLCTNLQDARSSPLLNEKDVPDWKTSLLNGTVTATAKIQKSLENTEAAGDLSSNTDVQEAVKYMETVFQFLIAAMASGRASYLMPVLVGALPSVLALQETSHKDMSFLAKLAVFLYKWQPFGNEYRTKAVGAIASAANDSNWRTRLSALTFSQSFAYRHAFTLEKEEVTRLWNCVQNLLSDSQLEVRETASTTLSGMLKGPVSDLPVAFREGILSSSQKNMKLKSNRGKASDDKIVKHGIVMGLRACVLSAPYDIPRWLPDIIFALAKFTHEPSPISNTVRKTIAEFRRTHADTWAYQKNYFSEEQLEVLADLSSSTSYFA</sequence>
<dbReference type="Proteomes" id="UP000001514">
    <property type="component" value="Unassembled WGS sequence"/>
</dbReference>
<comment type="similarity">
    <text evidence="1">Belongs to the BLM10 family.</text>
</comment>
<dbReference type="SUPFAM" id="SSF48371">
    <property type="entry name" value="ARM repeat"/>
    <property type="match status" value="2"/>
</dbReference>
<dbReference type="InterPro" id="IPR035309">
    <property type="entry name" value="PSME4"/>
</dbReference>
<keyword evidence="3" id="KW-0227">DNA damage</keyword>
<dbReference type="GO" id="GO:0005829">
    <property type="term" value="C:cytosol"/>
    <property type="evidence" value="ECO:0000318"/>
    <property type="project" value="GO_Central"/>
</dbReference>
<dbReference type="InterPro" id="IPR021843">
    <property type="entry name" value="PSME4_C"/>
</dbReference>
<keyword evidence="2" id="KW-0677">Repeat</keyword>
<keyword evidence="8" id="KW-1185">Reference proteome</keyword>
<dbReference type="EMBL" id="GL377703">
    <property type="protein sequence ID" value="EFJ06309.1"/>
    <property type="molecule type" value="Genomic_DNA"/>
</dbReference>
<dbReference type="GO" id="GO:0006281">
    <property type="term" value="P:DNA repair"/>
    <property type="evidence" value="ECO:0007669"/>
    <property type="project" value="UniProtKB-KW"/>
</dbReference>
<dbReference type="GO" id="GO:0005634">
    <property type="term" value="C:nucleus"/>
    <property type="evidence" value="ECO:0000318"/>
    <property type="project" value="GO_Central"/>
</dbReference>
<evidence type="ECO:0000313" key="8">
    <source>
        <dbReference type="Proteomes" id="UP000001514"/>
    </source>
</evidence>
<dbReference type="InterPro" id="IPR011989">
    <property type="entry name" value="ARM-like"/>
</dbReference>
<feature type="domain" description="Proteasome activator Blm10 middle HEAT repeats region" evidence="6">
    <location>
        <begin position="556"/>
        <end position="768"/>
    </location>
</feature>
<dbReference type="STRING" id="88036.D8TAL0"/>
<dbReference type="FunCoup" id="D8TAL0">
    <property type="interactions" value="4071"/>
</dbReference>
<keyword evidence="4" id="KW-0234">DNA repair</keyword>
<evidence type="ECO:0000256" key="3">
    <source>
        <dbReference type="ARBA" id="ARBA00022763"/>
    </source>
</evidence>
<dbReference type="HOGENOM" id="CLU_000772_3_0_1"/>
<dbReference type="Pfam" id="PF11919">
    <property type="entry name" value="PSME4_C"/>
    <property type="match status" value="1"/>
</dbReference>
<evidence type="ECO:0000313" key="7">
    <source>
        <dbReference type="EMBL" id="EFJ06309.1"/>
    </source>
</evidence>
<accession>D8TAL0</accession>
<dbReference type="Gramene" id="EFJ06309">
    <property type="protein sequence ID" value="EFJ06309"/>
    <property type="gene ID" value="SELMODRAFT_236562"/>
</dbReference>
<evidence type="ECO:0000259" key="6">
    <source>
        <dbReference type="Pfam" id="PF16507"/>
    </source>
</evidence>
<feature type="domain" description="Proteasome activator complex subunit 4 C-terminal" evidence="5">
    <location>
        <begin position="1602"/>
        <end position="1688"/>
    </location>
</feature>
<dbReference type="InterPro" id="IPR016024">
    <property type="entry name" value="ARM-type_fold"/>
</dbReference>
<evidence type="ECO:0000256" key="2">
    <source>
        <dbReference type="ARBA" id="ARBA00022737"/>
    </source>
</evidence>
<organism evidence="8">
    <name type="scientific">Selaginella moellendorffii</name>
    <name type="common">Spikemoss</name>
    <dbReference type="NCBI Taxonomy" id="88036"/>
    <lineage>
        <taxon>Eukaryota</taxon>
        <taxon>Viridiplantae</taxon>
        <taxon>Streptophyta</taxon>
        <taxon>Embryophyta</taxon>
        <taxon>Tracheophyta</taxon>
        <taxon>Lycopodiopsida</taxon>
        <taxon>Selaginellales</taxon>
        <taxon>Selaginellaceae</taxon>
        <taxon>Selaginella</taxon>
    </lineage>
</organism>
<dbReference type="GO" id="GO:0070628">
    <property type="term" value="F:proteasome binding"/>
    <property type="evidence" value="ECO:0000318"/>
    <property type="project" value="GO_Central"/>
</dbReference>
<evidence type="ECO:0008006" key="9">
    <source>
        <dbReference type="Google" id="ProtNLM"/>
    </source>
</evidence>
<dbReference type="KEGG" id="smo:SELMODRAFT_236562"/>
<dbReference type="InterPro" id="IPR032430">
    <property type="entry name" value="Blm10_mid"/>
</dbReference>
<dbReference type="GO" id="GO:0010499">
    <property type="term" value="P:proteasomal ubiquitin-independent protein catabolic process"/>
    <property type="evidence" value="ECO:0000318"/>
    <property type="project" value="GO_Central"/>
</dbReference>
<name>D8TAL0_SELML</name>
<protein>
    <recommendedName>
        <fullName evidence="9">Proteasome activator subunit 4</fullName>
    </recommendedName>
</protein>
<dbReference type="PANTHER" id="PTHR32170:SF3">
    <property type="entry name" value="PROTEASOME ACTIVATOR COMPLEX SUBUNIT 4"/>
    <property type="match status" value="1"/>
</dbReference>
<dbReference type="eggNOG" id="KOG1851">
    <property type="taxonomic scope" value="Eukaryota"/>
</dbReference>
<dbReference type="GO" id="GO:0016504">
    <property type="term" value="F:peptidase activator activity"/>
    <property type="evidence" value="ECO:0000318"/>
    <property type="project" value="GO_Central"/>
</dbReference>
<evidence type="ECO:0000256" key="4">
    <source>
        <dbReference type="ARBA" id="ARBA00023204"/>
    </source>
</evidence>
<dbReference type="PANTHER" id="PTHR32170">
    <property type="entry name" value="PROTEASOME ACTIVATOR COMPLEX SUBUNIT 4"/>
    <property type="match status" value="1"/>
</dbReference>
<dbReference type="OMA" id="ECTQLVP"/>
<dbReference type="Gene3D" id="1.25.10.10">
    <property type="entry name" value="Leucine-rich Repeat Variant"/>
    <property type="match status" value="1"/>
</dbReference>